<keyword evidence="5" id="KW-1185">Reference proteome</keyword>
<dbReference type="Pfam" id="PF04012">
    <property type="entry name" value="PspA_IM30"/>
    <property type="match status" value="1"/>
</dbReference>
<dbReference type="Proteomes" id="UP000481872">
    <property type="component" value="Unassembled WGS sequence"/>
</dbReference>
<keyword evidence="2" id="KW-0175">Coiled coil</keyword>
<feature type="coiled-coil region" evidence="2">
    <location>
        <begin position="54"/>
        <end position="81"/>
    </location>
</feature>
<proteinExistence type="inferred from homology"/>
<dbReference type="AlphaFoldDB" id="A0A6M0H0D1"/>
<dbReference type="Gene3D" id="1.10.287.1490">
    <property type="match status" value="1"/>
</dbReference>
<comment type="similarity">
    <text evidence="1">Belongs to the PspA/Vipp/IM30 family.</text>
</comment>
<evidence type="ECO:0000313" key="4">
    <source>
        <dbReference type="EMBL" id="NEU04215.1"/>
    </source>
</evidence>
<feature type="compositionally biased region" description="Basic and acidic residues" evidence="3">
    <location>
        <begin position="186"/>
        <end position="197"/>
    </location>
</feature>
<comment type="caution">
    <text evidence="4">The sequence shown here is derived from an EMBL/GenBank/DDBJ whole genome shotgun (WGS) entry which is preliminary data.</text>
</comment>
<reference evidence="4 5" key="1">
    <citation type="submission" date="2020-02" db="EMBL/GenBank/DDBJ databases">
        <title>Genome assembly of a novel Clostridium senegalense strain.</title>
        <authorList>
            <person name="Gupta T.B."/>
            <person name="Jauregui R."/>
            <person name="Maclean P."/>
            <person name="Nawarathana A."/>
            <person name="Brightwell G."/>
        </authorList>
    </citation>
    <scope>NUCLEOTIDE SEQUENCE [LARGE SCALE GENOMIC DNA]</scope>
    <source>
        <strain evidence="4 5">AGRFS4</strain>
    </source>
</reference>
<dbReference type="EMBL" id="JAAGPU010000006">
    <property type="protein sequence ID" value="NEU04215.1"/>
    <property type="molecule type" value="Genomic_DNA"/>
</dbReference>
<sequence length="217" mass="24672">MGVFTRLSNILSGKANKVLDGLENPIEQIDVAIRNRQTAVDNAKRESASFIGSINEKRREVNELKSTISQYEEGIKKALSNNDEEKATKFLVKKKDLDKKLESLNITIEKISTSANLVKENIKKLENEVEELKSKKSELAARYSTAEAQAKVNEILTNVNKDSNISIDDIERKIQEKENYANGLESFKEENPEDELKSYLNENSNSQDLKSELDKYR</sequence>
<gene>
    <name evidence="4" type="ORF">G3M99_04935</name>
</gene>
<dbReference type="InterPro" id="IPR007157">
    <property type="entry name" value="PspA_VIPP1"/>
</dbReference>
<organism evidence="4 5">
    <name type="scientific">Clostridium senegalense</name>
    <dbReference type="NCBI Taxonomy" id="1465809"/>
    <lineage>
        <taxon>Bacteria</taxon>
        <taxon>Bacillati</taxon>
        <taxon>Bacillota</taxon>
        <taxon>Clostridia</taxon>
        <taxon>Eubacteriales</taxon>
        <taxon>Clostridiaceae</taxon>
        <taxon>Clostridium</taxon>
    </lineage>
</organism>
<evidence type="ECO:0000256" key="1">
    <source>
        <dbReference type="ARBA" id="ARBA00043985"/>
    </source>
</evidence>
<evidence type="ECO:0000256" key="3">
    <source>
        <dbReference type="SAM" id="MobiDB-lite"/>
    </source>
</evidence>
<dbReference type="RefSeq" id="WP_061995639.1">
    <property type="nucleotide sequence ID" value="NZ_JAAGPU010000006.1"/>
</dbReference>
<feature type="region of interest" description="Disordered" evidence="3">
    <location>
        <begin position="184"/>
        <end position="217"/>
    </location>
</feature>
<dbReference type="PANTHER" id="PTHR31088">
    <property type="entry name" value="MEMBRANE-ASSOCIATED PROTEIN VIPP1, CHLOROPLASTIC"/>
    <property type="match status" value="1"/>
</dbReference>
<evidence type="ECO:0000313" key="5">
    <source>
        <dbReference type="Proteomes" id="UP000481872"/>
    </source>
</evidence>
<evidence type="ECO:0000256" key="2">
    <source>
        <dbReference type="SAM" id="Coils"/>
    </source>
</evidence>
<dbReference type="PANTHER" id="PTHR31088:SF6">
    <property type="entry name" value="PHAGE SHOCK PROTEIN A"/>
    <property type="match status" value="1"/>
</dbReference>
<protein>
    <submittedName>
        <fullName evidence="4">PspA/IM30 family protein</fullName>
    </submittedName>
</protein>
<accession>A0A6M0H0D1</accession>
<name>A0A6M0H0D1_9CLOT</name>